<feature type="chain" id="PRO_5011112033" description="Virulence sensor protein BvgS" evidence="19">
    <location>
        <begin position="41"/>
        <end position="1474"/>
    </location>
</feature>
<evidence type="ECO:0000256" key="3">
    <source>
        <dbReference type="ARBA" id="ARBA00012438"/>
    </source>
</evidence>
<evidence type="ECO:0000256" key="11">
    <source>
        <dbReference type="ARBA" id="ARBA00022989"/>
    </source>
</evidence>
<dbReference type="SMART" id="SM00062">
    <property type="entry name" value="PBPb"/>
    <property type="match status" value="2"/>
</dbReference>
<dbReference type="SMART" id="SM00448">
    <property type="entry name" value="REC"/>
    <property type="match status" value="1"/>
</dbReference>
<keyword evidence="7 19" id="KW-0732">Signal</keyword>
<evidence type="ECO:0000256" key="12">
    <source>
        <dbReference type="ARBA" id="ARBA00023012"/>
    </source>
</evidence>
<evidence type="ECO:0000256" key="13">
    <source>
        <dbReference type="ARBA" id="ARBA00023026"/>
    </source>
</evidence>
<dbReference type="SUPFAM" id="SSF52172">
    <property type="entry name" value="CheY-like"/>
    <property type="match status" value="1"/>
</dbReference>
<dbReference type="EC" id="2.7.13.3" evidence="3"/>
<dbReference type="InterPro" id="IPR036890">
    <property type="entry name" value="HATPase_C_sf"/>
</dbReference>
<keyword evidence="10" id="KW-0067">ATP-binding</keyword>
<gene>
    <name evidence="24" type="ORF">AWB68_01123</name>
</gene>
<keyword evidence="11 18" id="KW-1133">Transmembrane helix</keyword>
<dbReference type="Gene3D" id="3.30.565.10">
    <property type="entry name" value="Histidine kinase-like ATPase, C-terminal domain"/>
    <property type="match status" value="1"/>
</dbReference>
<dbReference type="Pfam" id="PF08448">
    <property type="entry name" value="PAS_4"/>
    <property type="match status" value="1"/>
</dbReference>
<keyword evidence="5" id="KW-0808">Transferase</keyword>
<dbReference type="GO" id="GO:0000155">
    <property type="term" value="F:phosphorelay sensor kinase activity"/>
    <property type="evidence" value="ECO:0007669"/>
    <property type="project" value="InterPro"/>
</dbReference>
<evidence type="ECO:0000256" key="7">
    <source>
        <dbReference type="ARBA" id="ARBA00022729"/>
    </source>
</evidence>
<dbReference type="InterPro" id="IPR004358">
    <property type="entry name" value="Sig_transdc_His_kin-like_C"/>
</dbReference>
<dbReference type="PROSITE" id="PS50109">
    <property type="entry name" value="HIS_KIN"/>
    <property type="match status" value="1"/>
</dbReference>
<keyword evidence="6 18" id="KW-0812">Transmembrane</keyword>
<dbReference type="PROSITE" id="PS50113">
    <property type="entry name" value="PAC"/>
    <property type="match status" value="1"/>
</dbReference>
<dbReference type="InterPro" id="IPR036641">
    <property type="entry name" value="HPT_dom_sf"/>
</dbReference>
<evidence type="ECO:0000256" key="18">
    <source>
        <dbReference type="SAM" id="Phobius"/>
    </source>
</evidence>
<dbReference type="SUPFAM" id="SSF55874">
    <property type="entry name" value="ATPase domain of HSP90 chaperone/DNA topoisomerase II/histidine kinase"/>
    <property type="match status" value="1"/>
</dbReference>
<dbReference type="InterPro" id="IPR005467">
    <property type="entry name" value="His_kinase_dom"/>
</dbReference>
<dbReference type="InterPro" id="IPR001789">
    <property type="entry name" value="Sig_transdc_resp-reg_receiver"/>
</dbReference>
<feature type="signal peptide" evidence="19">
    <location>
        <begin position="1"/>
        <end position="40"/>
    </location>
</feature>
<organism evidence="24 25">
    <name type="scientific">Caballeronia choica</name>
    <dbReference type="NCBI Taxonomy" id="326476"/>
    <lineage>
        <taxon>Bacteria</taxon>
        <taxon>Pseudomonadati</taxon>
        <taxon>Pseudomonadota</taxon>
        <taxon>Betaproteobacteria</taxon>
        <taxon>Burkholderiales</taxon>
        <taxon>Burkholderiaceae</taxon>
        <taxon>Caballeronia</taxon>
    </lineage>
</organism>
<dbReference type="InterPro" id="IPR003594">
    <property type="entry name" value="HATPase_dom"/>
</dbReference>
<dbReference type="SUPFAM" id="SSF47226">
    <property type="entry name" value="Histidine-containing phosphotransfer domain, HPT domain"/>
    <property type="match status" value="1"/>
</dbReference>
<dbReference type="Proteomes" id="UP000054770">
    <property type="component" value="Unassembled WGS sequence"/>
</dbReference>
<keyword evidence="12" id="KW-0902">Two-component regulatory system</keyword>
<name>A0A158FZT0_9BURK</name>
<dbReference type="SMART" id="SM00091">
    <property type="entry name" value="PAS"/>
    <property type="match status" value="1"/>
</dbReference>
<feature type="domain" description="PAS" evidence="22">
    <location>
        <begin position="574"/>
        <end position="622"/>
    </location>
</feature>
<evidence type="ECO:0000256" key="19">
    <source>
        <dbReference type="SAM" id="SignalP"/>
    </source>
</evidence>
<evidence type="ECO:0000259" key="20">
    <source>
        <dbReference type="PROSITE" id="PS50109"/>
    </source>
</evidence>
<dbReference type="PANTHER" id="PTHR45339:SF5">
    <property type="entry name" value="HISTIDINE KINASE"/>
    <property type="match status" value="1"/>
</dbReference>
<dbReference type="SUPFAM" id="SSF53850">
    <property type="entry name" value="Periplasmic binding protein-like II"/>
    <property type="match status" value="2"/>
</dbReference>
<dbReference type="InterPro" id="IPR001638">
    <property type="entry name" value="Solute-binding_3/MltF_N"/>
</dbReference>
<dbReference type="InterPro" id="IPR035965">
    <property type="entry name" value="PAS-like_dom_sf"/>
</dbReference>
<evidence type="ECO:0000259" key="21">
    <source>
        <dbReference type="PROSITE" id="PS50110"/>
    </source>
</evidence>
<dbReference type="Gene3D" id="1.20.120.160">
    <property type="entry name" value="HPT domain"/>
    <property type="match status" value="1"/>
</dbReference>
<dbReference type="EMBL" id="FCON02000008">
    <property type="protein sequence ID" value="SAL25111.1"/>
    <property type="molecule type" value="Genomic_DNA"/>
</dbReference>
<evidence type="ECO:0000256" key="9">
    <source>
        <dbReference type="ARBA" id="ARBA00022777"/>
    </source>
</evidence>
<evidence type="ECO:0000256" key="16">
    <source>
        <dbReference type="ARBA" id="ARBA00070152"/>
    </source>
</evidence>
<dbReference type="CDD" id="cd00130">
    <property type="entry name" value="PAS"/>
    <property type="match status" value="1"/>
</dbReference>
<proteinExistence type="predicted"/>
<dbReference type="PROSITE" id="PS50112">
    <property type="entry name" value="PAS"/>
    <property type="match status" value="1"/>
</dbReference>
<dbReference type="SMART" id="SM00388">
    <property type="entry name" value="HisKA"/>
    <property type="match status" value="1"/>
</dbReference>
<evidence type="ECO:0000256" key="14">
    <source>
        <dbReference type="ARBA" id="ARBA00023136"/>
    </source>
</evidence>
<dbReference type="NCBIfam" id="TIGR00229">
    <property type="entry name" value="sensory_box"/>
    <property type="match status" value="1"/>
</dbReference>
<comment type="caution">
    <text evidence="24">The sequence shown here is derived from an EMBL/GenBank/DDBJ whole genome shotgun (WGS) entry which is preliminary data.</text>
</comment>
<keyword evidence="14 18" id="KW-0472">Membrane</keyword>
<dbReference type="InterPro" id="IPR000014">
    <property type="entry name" value="PAS"/>
</dbReference>
<comment type="subcellular location">
    <subcellularLocation>
        <location evidence="2">Membrane</location>
    </subcellularLocation>
</comment>
<evidence type="ECO:0000256" key="1">
    <source>
        <dbReference type="ARBA" id="ARBA00000085"/>
    </source>
</evidence>
<evidence type="ECO:0000313" key="25">
    <source>
        <dbReference type="Proteomes" id="UP000054770"/>
    </source>
</evidence>
<dbReference type="CDD" id="cd01007">
    <property type="entry name" value="PBP2_BvgS_HisK_like"/>
    <property type="match status" value="2"/>
</dbReference>
<feature type="transmembrane region" description="Helical" evidence="18">
    <location>
        <begin position="536"/>
        <end position="557"/>
    </location>
</feature>
<dbReference type="InterPro" id="IPR013656">
    <property type="entry name" value="PAS_4"/>
</dbReference>
<dbReference type="SUPFAM" id="SSF55785">
    <property type="entry name" value="PYP-like sensor domain (PAS domain)"/>
    <property type="match status" value="2"/>
</dbReference>
<feature type="domain" description="Response regulatory" evidence="21">
    <location>
        <begin position="1218"/>
        <end position="1336"/>
    </location>
</feature>
<evidence type="ECO:0000313" key="24">
    <source>
        <dbReference type="EMBL" id="SAL25111.1"/>
    </source>
</evidence>
<dbReference type="Pfam" id="PF00072">
    <property type="entry name" value="Response_reg"/>
    <property type="match status" value="1"/>
</dbReference>
<dbReference type="FunFam" id="1.10.287.130:FF:000004">
    <property type="entry name" value="Ethylene receptor 1"/>
    <property type="match status" value="1"/>
</dbReference>
<feature type="modified residue" description="4-aspartylphosphate" evidence="17">
    <location>
        <position position="1267"/>
    </location>
</feature>
<dbReference type="FunFam" id="3.30.565.10:FF:000010">
    <property type="entry name" value="Sensor histidine kinase RcsC"/>
    <property type="match status" value="1"/>
</dbReference>
<keyword evidence="13" id="KW-0843">Virulence</keyword>
<evidence type="ECO:0000256" key="2">
    <source>
        <dbReference type="ARBA" id="ARBA00004370"/>
    </source>
</evidence>
<dbReference type="Gene3D" id="3.40.190.10">
    <property type="entry name" value="Periplasmic binding protein-like II"/>
    <property type="match status" value="4"/>
</dbReference>
<evidence type="ECO:0000256" key="6">
    <source>
        <dbReference type="ARBA" id="ARBA00022692"/>
    </source>
</evidence>
<reference evidence="24" key="1">
    <citation type="submission" date="2016-01" db="EMBL/GenBank/DDBJ databases">
        <authorList>
            <person name="Peeters C."/>
        </authorList>
    </citation>
    <scope>NUCLEOTIDE SEQUENCE [LARGE SCALE GENOMIC DNA]</scope>
    <source>
        <strain evidence="24">LMG 22940</strain>
    </source>
</reference>
<evidence type="ECO:0000256" key="8">
    <source>
        <dbReference type="ARBA" id="ARBA00022741"/>
    </source>
</evidence>
<dbReference type="Pfam" id="PF00497">
    <property type="entry name" value="SBP_bac_3"/>
    <property type="match status" value="1"/>
</dbReference>
<dbReference type="InterPro" id="IPR003661">
    <property type="entry name" value="HisK_dim/P_dom"/>
</dbReference>
<evidence type="ECO:0000256" key="10">
    <source>
        <dbReference type="ARBA" id="ARBA00022840"/>
    </source>
</evidence>
<sequence>MVSEAMPTLNQLFSTSRLTRLWTRLLLLSILLPASLFAHADPSRAVNAARPLKDYAVLTVGVLAAAADPSATIARGAPSGMSIDVLRELTGPNVRFDARAYSSMAEMIDAACAGDVDILANVSRAADRAGCLTFTVPYSYDQAILIARTADFSTISRGGMRQAVVAIEEGYALERLIRERFPDAKIRAYRDGRQALQAVAQRTADVYLGLAPGASRLLDALEFSTLGVIRTDNGELNESRFAVPAGRESLRNDLNERLLKLDSDRLRSIRSESNEKVHPAFGPTRPFVMSAQERHYLGSLPPVTVGFDAAWAPFSYVDSNGHASGIGVAYLAYLSKTLGVTFDRRGYADPAAVERAFARGDVDMILTAERNPARLYGGIPTQAHDRYPLVIVGRHGQAAVKNLDDLPLQRIAASERLATDGELANLAPRAKFVFVRNLDAALDRVANGEADAAVGDLAAVDLALSSRYGDQLKILGPAGKSESIGFALRPESAALVTLVDRALKAMPEAEKQKINIARQVALAEPQRGWSVNALRLLPALIAIGVVLAITLRAFLLLQREMSRRIETEERLATQLSFQRTMMEVVPYPLVAKDLDNRYIAVNRAFEEALGVRRDQIIGRTALEVMPWGADHSKQMHELAALSIASETRQQVELEFCDRHGQSRHGLFWTGTFTAADGAMAGIVGTMIDITDIRDAEMRARENERRLHDVTRSLPAVVFQLRRTSDGTYSFPYIGGDTRPLFGVDLSALGEDQLACLSQIHHEDKGTLREVIERSASTLDPVHAEFRSTVDDGNRWVRAVLAARREDDGAVVWSGYWVDASVERARADELARARDIAEAASRAKDDFLAMMSHEIRTPMNGVLGLVEVFENTPLNRDQAQMLGMIQDSASALLQILDDLLDYSKIEAGRLNIESMPIDLRELVDNAVGLLASRAHEKGLRVRVDVAPEVAASVRGDSVRLRQVLFNLMSNAIKFTMKGEVAISVQMAEDGNGGQVIELCVEDTGIGIAAEAQASLFEPFVQAETSTTRRFGGTGLGLTICHKLVELMGGTLHLQSEVGVGTRMTVRLAMPVDTAQYQIDGLRGKNGIIALDDMRVARALVDYGRALGLVLRVLPARDEALKRAQTFDGVDLVFLSDAHKDSLPVKSRVIHVTEKPKPTGYRILDDDIRVSVNPISWRGLGAACVAALTGLPQIVSRATGGVGANMQAPDRDRALKSGRLVLVAEDHPVNQELIRHQLSLLGFACDVAHDGVEALAALRNTRYGFLITDCHMPNMTGYELARRVRASELGTARRLPILGVTASTAPEELRMCREAGMDDCLIKPTRLATLRDHLNRWRVSDGPVPPVEANVQQVPVVSVAPKSDDDLDLTYMTQLWGSESTVKALLDSFVSSFRDDLAALKPLLDNGSVEHLREWHHRVFGAASVLQYRPLLAALDAFRSDLRDKTRARVRQDGVALIARCEILLERIEGQCAAIA</sequence>
<dbReference type="PANTHER" id="PTHR45339">
    <property type="entry name" value="HYBRID SIGNAL TRANSDUCTION HISTIDINE KINASE J"/>
    <property type="match status" value="1"/>
</dbReference>
<evidence type="ECO:0000256" key="5">
    <source>
        <dbReference type="ARBA" id="ARBA00022679"/>
    </source>
</evidence>
<evidence type="ECO:0000256" key="17">
    <source>
        <dbReference type="PROSITE-ProRule" id="PRU00169"/>
    </source>
</evidence>
<dbReference type="InterPro" id="IPR011006">
    <property type="entry name" value="CheY-like_superfamily"/>
</dbReference>
<dbReference type="Pfam" id="PF02518">
    <property type="entry name" value="HATPase_c"/>
    <property type="match status" value="1"/>
</dbReference>
<evidence type="ECO:0000256" key="15">
    <source>
        <dbReference type="ARBA" id="ARBA00058004"/>
    </source>
</evidence>
<feature type="domain" description="PAC" evidence="23">
    <location>
        <begin position="649"/>
        <end position="701"/>
    </location>
</feature>
<dbReference type="Gene3D" id="1.10.287.130">
    <property type="match status" value="1"/>
</dbReference>
<protein>
    <recommendedName>
        <fullName evidence="16">Virulence sensor protein BvgS</fullName>
        <ecNumber evidence="3">2.7.13.3</ecNumber>
    </recommendedName>
</protein>
<accession>A0A158FZT0</accession>
<dbReference type="CDD" id="cd00082">
    <property type="entry name" value="HisKA"/>
    <property type="match status" value="1"/>
</dbReference>
<evidence type="ECO:0000259" key="23">
    <source>
        <dbReference type="PROSITE" id="PS50113"/>
    </source>
</evidence>
<dbReference type="Gene3D" id="3.30.450.20">
    <property type="entry name" value="PAS domain"/>
    <property type="match status" value="2"/>
</dbReference>
<dbReference type="InterPro" id="IPR036097">
    <property type="entry name" value="HisK_dim/P_sf"/>
</dbReference>
<dbReference type="Pfam" id="PF12974">
    <property type="entry name" value="Phosphonate-bd"/>
    <property type="match status" value="1"/>
</dbReference>
<dbReference type="PRINTS" id="PR00344">
    <property type="entry name" value="BCTRLSENSOR"/>
</dbReference>
<dbReference type="SMART" id="SM00387">
    <property type="entry name" value="HATPase_c"/>
    <property type="match status" value="1"/>
</dbReference>
<evidence type="ECO:0000256" key="4">
    <source>
        <dbReference type="ARBA" id="ARBA00022553"/>
    </source>
</evidence>
<keyword evidence="9" id="KW-0418">Kinase</keyword>
<dbReference type="Gene3D" id="3.40.50.2300">
    <property type="match status" value="1"/>
</dbReference>
<dbReference type="InterPro" id="IPR000700">
    <property type="entry name" value="PAS-assoc_C"/>
</dbReference>
<dbReference type="Pfam" id="PF00512">
    <property type="entry name" value="HisKA"/>
    <property type="match status" value="1"/>
</dbReference>
<dbReference type="CDD" id="cd17546">
    <property type="entry name" value="REC_hyHK_CKI1_RcsC-like"/>
    <property type="match status" value="1"/>
</dbReference>
<dbReference type="GO" id="GO:0005886">
    <property type="term" value="C:plasma membrane"/>
    <property type="evidence" value="ECO:0007669"/>
    <property type="project" value="UniProtKB-SubCell"/>
</dbReference>
<dbReference type="SUPFAM" id="SSF47384">
    <property type="entry name" value="Homodimeric domain of signal transducing histidine kinase"/>
    <property type="match status" value="1"/>
</dbReference>
<comment type="function">
    <text evidence="15">Member of the two-component regulatory system BvgS/BvgA. Phosphorylates BvgA via a four-step phosphorelay in response to environmental signals.</text>
</comment>
<dbReference type="GO" id="GO:0005524">
    <property type="term" value="F:ATP binding"/>
    <property type="evidence" value="ECO:0007669"/>
    <property type="project" value="UniProtKB-KW"/>
</dbReference>
<dbReference type="PROSITE" id="PS50110">
    <property type="entry name" value="RESPONSE_REGULATORY"/>
    <property type="match status" value="1"/>
</dbReference>
<feature type="domain" description="Histidine kinase" evidence="20">
    <location>
        <begin position="849"/>
        <end position="1070"/>
    </location>
</feature>
<dbReference type="CDD" id="cd16922">
    <property type="entry name" value="HATPase_EvgS-ArcB-TorS-like"/>
    <property type="match status" value="1"/>
</dbReference>
<keyword evidence="25" id="KW-1185">Reference proteome</keyword>
<keyword evidence="4 17" id="KW-0597">Phosphoprotein</keyword>
<keyword evidence="8" id="KW-0547">Nucleotide-binding</keyword>
<evidence type="ECO:0000259" key="22">
    <source>
        <dbReference type="PROSITE" id="PS50112"/>
    </source>
</evidence>
<comment type="catalytic activity">
    <reaction evidence="1">
        <text>ATP + protein L-histidine = ADP + protein N-phospho-L-histidine.</text>
        <dbReference type="EC" id="2.7.13.3"/>
    </reaction>
</comment>